<name>A0A926NQP5_9SPHI</name>
<dbReference type="Proteomes" id="UP000619078">
    <property type="component" value="Unassembled WGS sequence"/>
</dbReference>
<reference evidence="9" key="1">
    <citation type="submission" date="2020-09" db="EMBL/GenBank/DDBJ databases">
        <title>Novel species of Mucilaginibacter isolated from a glacier on the Tibetan Plateau.</title>
        <authorList>
            <person name="Liu Q."/>
            <person name="Xin Y.-H."/>
        </authorList>
    </citation>
    <scope>NUCLEOTIDE SEQUENCE</scope>
    <source>
        <strain evidence="9">ZB1P21</strain>
    </source>
</reference>
<gene>
    <name evidence="9" type="ORF">IDJ76_14070</name>
</gene>
<dbReference type="GO" id="GO:0005886">
    <property type="term" value="C:plasma membrane"/>
    <property type="evidence" value="ECO:0007669"/>
    <property type="project" value="UniProtKB-SubCell"/>
</dbReference>
<evidence type="ECO:0000313" key="9">
    <source>
        <dbReference type="EMBL" id="MBD1394231.1"/>
    </source>
</evidence>
<dbReference type="GO" id="GO:0022857">
    <property type="term" value="F:transmembrane transporter activity"/>
    <property type="evidence" value="ECO:0007669"/>
    <property type="project" value="TreeGrafter"/>
</dbReference>
<keyword evidence="4 6" id="KW-1133">Transmembrane helix</keyword>
<dbReference type="PROSITE" id="PS51257">
    <property type="entry name" value="PROKAR_LIPOPROTEIN"/>
    <property type="match status" value="1"/>
</dbReference>
<feature type="transmembrane region" description="Helical" evidence="6">
    <location>
        <begin position="302"/>
        <end position="324"/>
    </location>
</feature>
<feature type="transmembrane region" description="Helical" evidence="6">
    <location>
        <begin position="440"/>
        <end position="464"/>
    </location>
</feature>
<dbReference type="EMBL" id="JACWMX010000005">
    <property type="protein sequence ID" value="MBD1394231.1"/>
    <property type="molecule type" value="Genomic_DNA"/>
</dbReference>
<evidence type="ECO:0000259" key="7">
    <source>
        <dbReference type="Pfam" id="PF02687"/>
    </source>
</evidence>
<evidence type="ECO:0000256" key="4">
    <source>
        <dbReference type="ARBA" id="ARBA00022989"/>
    </source>
</evidence>
<dbReference type="AlphaFoldDB" id="A0A926NQP5"/>
<dbReference type="InterPro" id="IPR003838">
    <property type="entry name" value="ABC3_permease_C"/>
</dbReference>
<comment type="caution">
    <text evidence="9">The sequence shown here is derived from an EMBL/GenBank/DDBJ whole genome shotgun (WGS) entry which is preliminary data.</text>
</comment>
<feature type="domain" description="ABC3 transporter permease C-terminal" evidence="7">
    <location>
        <begin position="691"/>
        <end position="804"/>
    </location>
</feature>
<proteinExistence type="predicted"/>
<feature type="domain" description="MacB-like periplasmic core" evidence="8">
    <location>
        <begin position="454"/>
        <end position="644"/>
    </location>
</feature>
<feature type="transmembrane region" description="Helical" evidence="6">
    <location>
        <begin position="20"/>
        <end position="41"/>
    </location>
</feature>
<sequence>MFKNHLKIALRQLSKQKMYATIKVGGFAFSVAACILIALYIKSETGYDKAYPDADRIYRVIGQYNVDGVIKKGPSLPAPFGKVLTSNFPEVEQSARIMPNALFDGAGSNEVSTANDTQNTHEDGFAYADQELLNLLQLPMVYGDRKHALDQPFTVVIAKSKADKYFPKQNPLGKLIYLNGDKTKPYKIGGVMQDFPASSHLQYSFLLTLTGKELWPGEQTGWGSSNYTSYVKLRPGTDVPAFEKKLVRNILNKYIIPDMVKAGNKRAADIMSKSSLHLQPIGDVNLKSYDIDDNLSHGDIRFIWLFGGVAGFILIIACINFINLSTARSANRAKEVGLRKVVGSSRAGLVQQFITESLLYSFLSFAIAIIIAVILLPYFNLMAGKTLSLQFQSWWLLPSLIVAAVVVGIAAGIYPALYLSAFKPIAVLKGKLSTGSKSSFLRNGLVVFQFATSIILIIGTLVIYNQMEFIMNKKLGYDKDQVVMLQGTDMLGSRIKELKNELLKIADVKSVTISDFLPVAGTKRNGNVFYNEGKTLEEEGSGAQYWFVDTDYLKTMGIKLVAGRNFSAQMAGDSQAVIINQTMANKLNLKNPVGKRIANNGAVNTIIGVVHDFNFESLRDNVDGLVMQLSNQKSSIVSVKLNTGNVHGTLSAINGVWKTFAPAQPIRYTFMDERFASMYADVQRMGRIFTSFAILAIVIASLGLFGLSAFMAEQRSKEIGIRKVLGASISSITALLSMDFLKLVGIAIVIATPIGWWGMHAWLQDFANRTPIQWWVFILAAISAIVIAVITISFQSIKAAMMNPVKSLKAE</sequence>
<feature type="domain" description="MacB-like periplasmic core" evidence="8">
    <location>
        <begin position="25"/>
        <end position="247"/>
    </location>
</feature>
<keyword evidence="5 6" id="KW-0472">Membrane</keyword>
<protein>
    <submittedName>
        <fullName evidence="9">ABC transporter permease</fullName>
    </submittedName>
</protein>
<dbReference type="PANTHER" id="PTHR30572:SF18">
    <property type="entry name" value="ABC-TYPE MACROLIDE FAMILY EXPORT SYSTEM PERMEASE COMPONENT 2"/>
    <property type="match status" value="1"/>
</dbReference>
<feature type="transmembrane region" description="Helical" evidence="6">
    <location>
        <begin position="358"/>
        <end position="379"/>
    </location>
</feature>
<feature type="transmembrane region" description="Helical" evidence="6">
    <location>
        <begin position="772"/>
        <end position="794"/>
    </location>
</feature>
<feature type="domain" description="ABC3 transporter permease C-terminal" evidence="7">
    <location>
        <begin position="309"/>
        <end position="421"/>
    </location>
</feature>
<feature type="transmembrane region" description="Helical" evidence="6">
    <location>
        <begin position="688"/>
        <end position="712"/>
    </location>
</feature>
<dbReference type="PANTHER" id="PTHR30572">
    <property type="entry name" value="MEMBRANE COMPONENT OF TRANSPORTER-RELATED"/>
    <property type="match status" value="1"/>
</dbReference>
<evidence type="ECO:0000259" key="8">
    <source>
        <dbReference type="Pfam" id="PF12704"/>
    </source>
</evidence>
<evidence type="ECO:0000313" key="10">
    <source>
        <dbReference type="Proteomes" id="UP000619078"/>
    </source>
</evidence>
<evidence type="ECO:0000256" key="6">
    <source>
        <dbReference type="SAM" id="Phobius"/>
    </source>
</evidence>
<evidence type="ECO:0000256" key="5">
    <source>
        <dbReference type="ARBA" id="ARBA00023136"/>
    </source>
</evidence>
<evidence type="ECO:0000256" key="2">
    <source>
        <dbReference type="ARBA" id="ARBA00022475"/>
    </source>
</evidence>
<feature type="transmembrane region" description="Helical" evidence="6">
    <location>
        <begin position="724"/>
        <end position="752"/>
    </location>
</feature>
<dbReference type="InterPro" id="IPR025857">
    <property type="entry name" value="MacB_PCD"/>
</dbReference>
<keyword evidence="2" id="KW-1003">Cell membrane</keyword>
<dbReference type="Pfam" id="PF12704">
    <property type="entry name" value="MacB_PCD"/>
    <property type="match status" value="2"/>
</dbReference>
<comment type="subcellular location">
    <subcellularLocation>
        <location evidence="1">Cell membrane</location>
        <topology evidence="1">Multi-pass membrane protein</topology>
    </subcellularLocation>
</comment>
<dbReference type="Pfam" id="PF02687">
    <property type="entry name" value="FtsX"/>
    <property type="match status" value="2"/>
</dbReference>
<accession>A0A926NQP5</accession>
<keyword evidence="10" id="KW-1185">Reference proteome</keyword>
<evidence type="ECO:0000256" key="3">
    <source>
        <dbReference type="ARBA" id="ARBA00022692"/>
    </source>
</evidence>
<evidence type="ECO:0000256" key="1">
    <source>
        <dbReference type="ARBA" id="ARBA00004651"/>
    </source>
</evidence>
<feature type="transmembrane region" description="Helical" evidence="6">
    <location>
        <begin position="399"/>
        <end position="419"/>
    </location>
</feature>
<keyword evidence="3 6" id="KW-0812">Transmembrane</keyword>
<dbReference type="InterPro" id="IPR050250">
    <property type="entry name" value="Macrolide_Exporter_MacB"/>
</dbReference>
<organism evidence="9 10">
    <name type="scientific">Mucilaginibacter glaciei</name>
    <dbReference type="NCBI Taxonomy" id="2772109"/>
    <lineage>
        <taxon>Bacteria</taxon>
        <taxon>Pseudomonadati</taxon>
        <taxon>Bacteroidota</taxon>
        <taxon>Sphingobacteriia</taxon>
        <taxon>Sphingobacteriales</taxon>
        <taxon>Sphingobacteriaceae</taxon>
        <taxon>Mucilaginibacter</taxon>
    </lineage>
</organism>